<dbReference type="GO" id="GO:0042545">
    <property type="term" value="P:cell wall modification"/>
    <property type="evidence" value="ECO:0007669"/>
    <property type="project" value="InterPro"/>
</dbReference>
<dbReference type="EC" id="3.1.1.11" evidence="4"/>
<comment type="similarity">
    <text evidence="3">Belongs to the pectinesterase family.</text>
</comment>
<dbReference type="Proteomes" id="UP001367508">
    <property type="component" value="Unassembled WGS sequence"/>
</dbReference>
<dbReference type="PANTHER" id="PTHR31321:SF134">
    <property type="entry name" value="PECTINESTERASE"/>
    <property type="match status" value="1"/>
</dbReference>
<sequence length="343" mass="37703">MQHSHIVSVLSFLFVILIVSDALDCSNPPKVIYVNPSGNGGSFKTIQSAINSLPKPNTQWAHIRIAAGIYREVVFITRNRPCIFLEGAGSSSTIMQASGHGIMATSFTFGSIADDLIVKGIGFENMYSDPYNVEPLGRITPALAVKIEGDRNAFYGCSFKSVQDTLWDRQGRHYFRNCYFQGGVDFIFGDGQSIYERSVMNFTMGPNGIKGMDGTITAQKRESANSTTGYVIKNCHITGIGGRVIIGRAYGPYSRVIVANSKLDDVIRPEGWSIWNQAGHEADITYVEAGNSGRGADTSKRVSWMKKMDPKQLNTFLSLSYINKGGWIEKQPGFQSFLSSNIN</sequence>
<keyword evidence="5" id="KW-0134">Cell wall</keyword>
<proteinExistence type="inferred from homology"/>
<dbReference type="GO" id="GO:0045490">
    <property type="term" value="P:pectin catabolic process"/>
    <property type="evidence" value="ECO:0007669"/>
    <property type="project" value="TreeGrafter"/>
</dbReference>
<dbReference type="InterPro" id="IPR012334">
    <property type="entry name" value="Pectin_lyas_fold"/>
</dbReference>
<organism evidence="10 11">
    <name type="scientific">Canavalia gladiata</name>
    <name type="common">Sword bean</name>
    <name type="synonym">Dolichos gladiatus</name>
    <dbReference type="NCBI Taxonomy" id="3824"/>
    <lineage>
        <taxon>Eukaryota</taxon>
        <taxon>Viridiplantae</taxon>
        <taxon>Streptophyta</taxon>
        <taxon>Embryophyta</taxon>
        <taxon>Tracheophyta</taxon>
        <taxon>Spermatophyta</taxon>
        <taxon>Magnoliopsida</taxon>
        <taxon>eudicotyledons</taxon>
        <taxon>Gunneridae</taxon>
        <taxon>Pentapetalae</taxon>
        <taxon>rosids</taxon>
        <taxon>fabids</taxon>
        <taxon>Fabales</taxon>
        <taxon>Fabaceae</taxon>
        <taxon>Papilionoideae</taxon>
        <taxon>50 kb inversion clade</taxon>
        <taxon>NPAAA clade</taxon>
        <taxon>indigoferoid/millettioid clade</taxon>
        <taxon>Phaseoleae</taxon>
        <taxon>Canavalia</taxon>
    </lineage>
</organism>
<feature type="signal peptide" evidence="8">
    <location>
        <begin position="1"/>
        <end position="22"/>
    </location>
</feature>
<dbReference type="SUPFAM" id="SSF51126">
    <property type="entry name" value="Pectin lyase-like"/>
    <property type="match status" value="1"/>
</dbReference>
<evidence type="ECO:0000256" key="4">
    <source>
        <dbReference type="ARBA" id="ARBA00013229"/>
    </source>
</evidence>
<keyword evidence="8" id="KW-0732">Signal</keyword>
<evidence type="ECO:0000256" key="5">
    <source>
        <dbReference type="ARBA" id="ARBA00022512"/>
    </source>
</evidence>
<evidence type="ECO:0000313" key="11">
    <source>
        <dbReference type="Proteomes" id="UP001367508"/>
    </source>
</evidence>
<evidence type="ECO:0000256" key="7">
    <source>
        <dbReference type="ARBA" id="ARBA00023085"/>
    </source>
</evidence>
<comment type="caution">
    <text evidence="10">The sequence shown here is derived from an EMBL/GenBank/DDBJ whole genome shotgun (WGS) entry which is preliminary data.</text>
</comment>
<dbReference type="PANTHER" id="PTHR31321">
    <property type="entry name" value="ACYL-COA THIOESTER HYDROLASE YBHC-RELATED"/>
    <property type="match status" value="1"/>
</dbReference>
<name>A0AAN9JVU4_CANGL</name>
<evidence type="ECO:0000256" key="6">
    <source>
        <dbReference type="ARBA" id="ARBA00022801"/>
    </source>
</evidence>
<evidence type="ECO:0000256" key="2">
    <source>
        <dbReference type="ARBA" id="ARBA00005184"/>
    </source>
</evidence>
<dbReference type="AlphaFoldDB" id="A0AAN9JVU4"/>
<accession>A0AAN9JVU4</accession>
<dbReference type="GO" id="GO:0030599">
    <property type="term" value="F:pectinesterase activity"/>
    <property type="evidence" value="ECO:0007669"/>
    <property type="project" value="UniProtKB-EC"/>
</dbReference>
<reference evidence="10 11" key="1">
    <citation type="submission" date="2024-01" db="EMBL/GenBank/DDBJ databases">
        <title>The genomes of 5 underutilized Papilionoideae crops provide insights into root nodulation and disease resistanc.</title>
        <authorList>
            <person name="Jiang F."/>
        </authorList>
    </citation>
    <scope>NUCLEOTIDE SEQUENCE [LARGE SCALE GENOMIC DNA]</scope>
    <source>
        <strain evidence="10">LVBAO_FW01</strain>
        <tissue evidence="10">Leaves</tissue>
    </source>
</reference>
<dbReference type="InterPro" id="IPR011050">
    <property type="entry name" value="Pectin_lyase_fold/virulence"/>
</dbReference>
<evidence type="ECO:0000256" key="3">
    <source>
        <dbReference type="ARBA" id="ARBA00008891"/>
    </source>
</evidence>
<dbReference type="EMBL" id="JAYMYQ010000011">
    <property type="protein sequence ID" value="KAK7305173.1"/>
    <property type="molecule type" value="Genomic_DNA"/>
</dbReference>
<evidence type="ECO:0000259" key="9">
    <source>
        <dbReference type="Pfam" id="PF01095"/>
    </source>
</evidence>
<gene>
    <name evidence="10" type="ORF">VNO77_43073</name>
</gene>
<keyword evidence="11" id="KW-1185">Reference proteome</keyword>
<comment type="pathway">
    <text evidence="2">Glycan metabolism; pectin degradation; 2-dehydro-3-deoxy-D-gluconate from pectin: step 1/5.</text>
</comment>
<protein>
    <recommendedName>
        <fullName evidence="4">pectinesterase</fullName>
        <ecNumber evidence="4">3.1.1.11</ecNumber>
    </recommendedName>
</protein>
<dbReference type="InterPro" id="IPR000070">
    <property type="entry name" value="Pectinesterase_cat"/>
</dbReference>
<feature type="chain" id="PRO_5042858432" description="pectinesterase" evidence="8">
    <location>
        <begin position="23"/>
        <end position="343"/>
    </location>
</feature>
<dbReference type="Pfam" id="PF01095">
    <property type="entry name" value="Pectinesterase"/>
    <property type="match status" value="1"/>
</dbReference>
<evidence type="ECO:0000313" key="10">
    <source>
        <dbReference type="EMBL" id="KAK7305173.1"/>
    </source>
</evidence>
<evidence type="ECO:0000256" key="8">
    <source>
        <dbReference type="SAM" id="SignalP"/>
    </source>
</evidence>
<keyword evidence="7" id="KW-0063">Aspartyl esterase</keyword>
<comment type="subcellular location">
    <subcellularLocation>
        <location evidence="1">Secreted</location>
        <location evidence="1">Cell wall</location>
    </subcellularLocation>
</comment>
<dbReference type="Gene3D" id="2.160.20.10">
    <property type="entry name" value="Single-stranded right-handed beta-helix, Pectin lyase-like"/>
    <property type="match status" value="1"/>
</dbReference>
<keyword evidence="5" id="KW-0964">Secreted</keyword>
<evidence type="ECO:0000256" key="1">
    <source>
        <dbReference type="ARBA" id="ARBA00004191"/>
    </source>
</evidence>
<keyword evidence="6" id="KW-0378">Hydrolase</keyword>
<feature type="domain" description="Pectinesterase catalytic" evidence="9">
    <location>
        <begin position="40"/>
        <end position="322"/>
    </location>
</feature>